<dbReference type="PANTHER" id="PTHR36681:SF3">
    <property type="entry name" value="NUCLEAR GTPASE, GERMINAL CENTER-ASSOCIATED, TANDEM DUPLICATE 3"/>
    <property type="match status" value="1"/>
</dbReference>
<dbReference type="Pfam" id="PF24564">
    <property type="entry name" value="DUF7605"/>
    <property type="match status" value="1"/>
</dbReference>
<dbReference type="Gene3D" id="3.40.50.300">
    <property type="entry name" value="P-loop containing nucleotide triphosphate hydrolases"/>
    <property type="match status" value="2"/>
</dbReference>
<dbReference type="InterPro" id="IPR045063">
    <property type="entry name" value="Dynamin_N"/>
</dbReference>
<keyword evidence="1" id="KW-0175">Coiled coil</keyword>
<dbReference type="EMBL" id="KL198059">
    <property type="protein sequence ID" value="KDQ11317.1"/>
    <property type="molecule type" value="Genomic_DNA"/>
</dbReference>
<feature type="compositionally biased region" description="Acidic residues" evidence="2">
    <location>
        <begin position="578"/>
        <end position="590"/>
    </location>
</feature>
<name>A0A067MHH7_BOTB1</name>
<dbReference type="InParanoid" id="A0A067MHH7"/>
<dbReference type="OrthoDB" id="3598281at2759"/>
<evidence type="ECO:0008006" key="7">
    <source>
        <dbReference type="Google" id="ProtNLM"/>
    </source>
</evidence>
<feature type="region of interest" description="Disordered" evidence="2">
    <location>
        <begin position="826"/>
        <end position="857"/>
    </location>
</feature>
<evidence type="ECO:0000259" key="4">
    <source>
        <dbReference type="Pfam" id="PF24564"/>
    </source>
</evidence>
<sequence length="1149" mass="128111">MSSLSATVPATTKREPSPPPIRVKPEPVDTSASMFSGLFKMGTEETRPHAVIKAEQNVKDEPMANLLPQPVLDAIPAHFATRASAAEIEYTPENSLKEGLHMVENIKGHVKRLEVGSKLRKDVWLREIASLESQGTPTTMIAVCGATGAGKSSILNAILDDNIVPTSGMRACTAVVTEIAYHKNKNIAADVSFLSEKEWRDELTILLDDMIGEDGQVKRSTDLRSESGVAWHKVHAVYPKLIPERLVNMTVDQLLDLDPKIKQLLGSVKKIVAKDSKEFSKEISKYIDSKDQKRGKKDKDKKDKDKKKKDEDGPALWPLIRQVNVRCSSEALRTGAILVDLPGVADANAARSSIAKDYMKKCDCIWILAPITRAVDDKTAKDLLGDAFKSQLMSDFADVESTITFIATKCDDISCSEVIRALQLDDDPALEAIEEILDQLRDETKVWKSKKAEAEKAGKEINEELKEIRADIREHKDHIQALKDGESFTPTRTAKKSKAKKKGKGKDKSKGKKRKRSGDEEEEEEGPAKRQKTRLDDSDEVEMLLDPDADEDMLDSDIDDDDDNFSDSKSNASSDNSDKDDDDSDKDSDDSNSASGSDDESEAEQAPMTIEEVKAKLQEKNAELKAGREKLNEFRRLRKEAMDMLPVLEKKKVQAQRDKNAFCSLKRSEFSRDVLKEDFRVGLKELDDAAAERRDPNTFDPAVNLRDYASIDLPVFTVSSRDYIRLKQQVKGDGDPACFSNVDDTGVPALQEWCHSLTIKSRERSARSFRNHIRVFATSVKSYIDNLGAVSQADREALRRQWETDPQARVRQMLRDDLRRYDPYNPYDPFGGMWPNGLDDDDDDDDDEDDEDDSGATGISASLEKALQAAVKESVKSMQAQFKDGLEDKCQVGADKAAASSVQTSDLFASSMHWATYRATLRREGAWRRNLNEELVTPMTTLIASSWAQVFESDLFSSFEARANEAIQKILTEFEESCPVALRDRARVQGQLCLEEAKVALKTTVGVVREQLNNGQKDVSRCLEPHVREHLRDGYYDAMQERGAGSVARQKAVFRNFVQENKGDLFQGGADAILGGLDKIALDVGKALETALEGLANKVEVNLATLWEDPGNHKYLARERLQAVQSIDVIIGQLALWEQAEQMRNAINA</sequence>
<feature type="region of interest" description="Disordered" evidence="2">
    <location>
        <begin position="479"/>
        <end position="609"/>
    </location>
</feature>
<feature type="compositionally biased region" description="Acidic residues" evidence="2">
    <location>
        <begin position="537"/>
        <end position="565"/>
    </location>
</feature>
<feature type="domain" description="DUF7605" evidence="4">
    <location>
        <begin position="909"/>
        <end position="1061"/>
    </location>
</feature>
<dbReference type="HOGENOM" id="CLU_005249_4_1_1"/>
<dbReference type="PANTHER" id="PTHR36681">
    <property type="entry name" value="NUCLEAR GTPASE, GERMINAL CENTER-ASSOCIATED, TANDEM DUPLICATE 3"/>
    <property type="match status" value="1"/>
</dbReference>
<organism evidence="5 6">
    <name type="scientific">Botryobasidium botryosum (strain FD-172 SS1)</name>
    <dbReference type="NCBI Taxonomy" id="930990"/>
    <lineage>
        <taxon>Eukaryota</taxon>
        <taxon>Fungi</taxon>
        <taxon>Dikarya</taxon>
        <taxon>Basidiomycota</taxon>
        <taxon>Agaricomycotina</taxon>
        <taxon>Agaricomycetes</taxon>
        <taxon>Cantharellales</taxon>
        <taxon>Botryobasidiaceae</taxon>
        <taxon>Botryobasidium</taxon>
    </lineage>
</organism>
<dbReference type="InterPro" id="IPR056024">
    <property type="entry name" value="DUF7605"/>
</dbReference>
<dbReference type="InterPro" id="IPR027417">
    <property type="entry name" value="P-loop_NTPase"/>
</dbReference>
<evidence type="ECO:0000259" key="3">
    <source>
        <dbReference type="Pfam" id="PF00350"/>
    </source>
</evidence>
<evidence type="ECO:0000313" key="5">
    <source>
        <dbReference type="EMBL" id="KDQ11317.1"/>
    </source>
</evidence>
<dbReference type="AlphaFoldDB" id="A0A067MHH7"/>
<feature type="domain" description="Dynamin N-terminal" evidence="3">
    <location>
        <begin position="141"/>
        <end position="383"/>
    </location>
</feature>
<evidence type="ECO:0000256" key="2">
    <source>
        <dbReference type="SAM" id="MobiDB-lite"/>
    </source>
</evidence>
<feature type="coiled-coil region" evidence="1">
    <location>
        <begin position="610"/>
        <end position="637"/>
    </location>
</feature>
<feature type="region of interest" description="Disordered" evidence="2">
    <location>
        <begin position="290"/>
        <end position="311"/>
    </location>
</feature>
<dbReference type="Pfam" id="PF00350">
    <property type="entry name" value="Dynamin_N"/>
    <property type="match status" value="1"/>
</dbReference>
<keyword evidence="6" id="KW-1185">Reference proteome</keyword>
<feature type="compositionally biased region" description="Acidic residues" evidence="2">
    <location>
        <begin position="838"/>
        <end position="854"/>
    </location>
</feature>
<accession>A0A067MHH7</accession>
<feature type="compositionally biased region" description="Polar residues" evidence="2">
    <location>
        <begin position="1"/>
        <end position="10"/>
    </location>
</feature>
<reference evidence="6" key="1">
    <citation type="journal article" date="2014" name="Proc. Natl. Acad. Sci. U.S.A.">
        <title>Extensive sampling of basidiomycete genomes demonstrates inadequacy of the white-rot/brown-rot paradigm for wood decay fungi.</title>
        <authorList>
            <person name="Riley R."/>
            <person name="Salamov A.A."/>
            <person name="Brown D.W."/>
            <person name="Nagy L.G."/>
            <person name="Floudas D."/>
            <person name="Held B.W."/>
            <person name="Levasseur A."/>
            <person name="Lombard V."/>
            <person name="Morin E."/>
            <person name="Otillar R."/>
            <person name="Lindquist E.A."/>
            <person name="Sun H."/>
            <person name="LaButti K.M."/>
            <person name="Schmutz J."/>
            <person name="Jabbour D."/>
            <person name="Luo H."/>
            <person name="Baker S.E."/>
            <person name="Pisabarro A.G."/>
            <person name="Walton J.D."/>
            <person name="Blanchette R.A."/>
            <person name="Henrissat B."/>
            <person name="Martin F."/>
            <person name="Cullen D."/>
            <person name="Hibbett D.S."/>
            <person name="Grigoriev I.V."/>
        </authorList>
    </citation>
    <scope>NUCLEOTIDE SEQUENCE [LARGE SCALE GENOMIC DNA]</scope>
    <source>
        <strain evidence="6">FD-172 SS1</strain>
    </source>
</reference>
<feature type="region of interest" description="Disordered" evidence="2">
    <location>
        <begin position="1"/>
        <end position="29"/>
    </location>
</feature>
<dbReference type="Proteomes" id="UP000027195">
    <property type="component" value="Unassembled WGS sequence"/>
</dbReference>
<proteinExistence type="predicted"/>
<evidence type="ECO:0000313" key="6">
    <source>
        <dbReference type="Proteomes" id="UP000027195"/>
    </source>
</evidence>
<feature type="compositionally biased region" description="Basic residues" evidence="2">
    <location>
        <begin position="493"/>
        <end position="516"/>
    </location>
</feature>
<evidence type="ECO:0000256" key="1">
    <source>
        <dbReference type="SAM" id="Coils"/>
    </source>
</evidence>
<gene>
    <name evidence="5" type="ORF">BOTBODRAFT_35401</name>
</gene>
<dbReference type="SUPFAM" id="SSF52540">
    <property type="entry name" value="P-loop containing nucleoside triphosphate hydrolases"/>
    <property type="match status" value="1"/>
</dbReference>
<protein>
    <recommendedName>
        <fullName evidence="7">G domain-containing protein</fullName>
    </recommendedName>
</protein>
<dbReference type="STRING" id="930990.A0A067MHH7"/>